<dbReference type="STRING" id="252740.A0A423VWZ4"/>
<gene>
    <name evidence="2" type="ORF">VSDG_05250</name>
</gene>
<proteinExistence type="predicted"/>
<protein>
    <recommendedName>
        <fullName evidence="1">DUF6606 domain-containing protein</fullName>
    </recommendedName>
</protein>
<reference evidence="2 3" key="1">
    <citation type="submission" date="2015-09" db="EMBL/GenBank/DDBJ databases">
        <title>Host preference determinants of Valsa canker pathogens revealed by comparative genomics.</title>
        <authorList>
            <person name="Yin Z."/>
            <person name="Huang L."/>
        </authorList>
    </citation>
    <scope>NUCLEOTIDE SEQUENCE [LARGE SCALE GENOMIC DNA]</scope>
    <source>
        <strain evidence="2 3">YSFL</strain>
    </source>
</reference>
<feature type="domain" description="DUF6606" evidence="1">
    <location>
        <begin position="7"/>
        <end position="286"/>
    </location>
</feature>
<evidence type="ECO:0000259" key="1">
    <source>
        <dbReference type="Pfam" id="PF20255"/>
    </source>
</evidence>
<name>A0A423VWZ4_CYTCH</name>
<accession>A0A423VWZ4</accession>
<dbReference type="InterPro" id="IPR046541">
    <property type="entry name" value="DUF6606"/>
</dbReference>
<organism evidence="2 3">
    <name type="scientific">Cytospora chrysosperma</name>
    <name type="common">Cytospora canker fungus</name>
    <name type="synonym">Sphaeria chrysosperma</name>
    <dbReference type="NCBI Taxonomy" id="252740"/>
    <lineage>
        <taxon>Eukaryota</taxon>
        <taxon>Fungi</taxon>
        <taxon>Dikarya</taxon>
        <taxon>Ascomycota</taxon>
        <taxon>Pezizomycotina</taxon>
        <taxon>Sordariomycetes</taxon>
        <taxon>Sordariomycetidae</taxon>
        <taxon>Diaporthales</taxon>
        <taxon>Cytosporaceae</taxon>
        <taxon>Cytospora</taxon>
    </lineage>
</organism>
<dbReference type="OrthoDB" id="4736847at2759"/>
<evidence type="ECO:0000313" key="3">
    <source>
        <dbReference type="Proteomes" id="UP000284375"/>
    </source>
</evidence>
<comment type="caution">
    <text evidence="2">The sequence shown here is derived from an EMBL/GenBank/DDBJ whole genome shotgun (WGS) entry which is preliminary data.</text>
</comment>
<dbReference type="AlphaFoldDB" id="A0A423VWZ4"/>
<dbReference type="Pfam" id="PF20255">
    <property type="entry name" value="DUF6606"/>
    <property type="match status" value="1"/>
</dbReference>
<dbReference type="EMBL" id="LJZO01000023">
    <property type="protein sequence ID" value="ROV95603.1"/>
    <property type="molecule type" value="Genomic_DNA"/>
</dbReference>
<keyword evidence="3" id="KW-1185">Reference proteome</keyword>
<evidence type="ECO:0000313" key="2">
    <source>
        <dbReference type="EMBL" id="ROV95603.1"/>
    </source>
</evidence>
<dbReference type="Proteomes" id="UP000284375">
    <property type="component" value="Unassembled WGS sequence"/>
</dbReference>
<sequence>MSLLEGVFNHLVLPPKLPGREDPHLEDESQDFIRRLIKAVDTLSKATINTHNLNEALVSVRQSLRLCGVLNHGRLDKDSLNAAFQKLGDEQLVLHVVEQNAALLIRRNKSSDGVGSVIFEAFEASAASENVLASEQSLRWDFPGRACEVPDIRFFAQDFRDNLASFLEKASMDTLSRLVAHTRKANVDISEARDVTDPALITQMLMPLLDTLGDPIQVPKLRKRVRDDVNIDVDSGKGAVQPFRRHPFWLILRVAVERQLCLSLGDTEGRACYKFLICIVLAQLLQDAVGELRPELTLTLRAKLSRRLAKLEQERSQQFDTSIYDCLFESSAPWFRSVIESATDRINLAWTNFKAKTTRKVEKLPSHAPPNDLLLSLPSSGKHLNDLLQLRPAQQTHVATLQSLQINDEGIKQVQKFTKRYFDLAEQEKVIQK</sequence>